<keyword evidence="2" id="KW-1185">Reference proteome</keyword>
<gene>
    <name evidence="1" type="ORF">K7C98_19820</name>
</gene>
<evidence type="ECO:0008006" key="3">
    <source>
        <dbReference type="Google" id="ProtNLM"/>
    </source>
</evidence>
<dbReference type="RefSeq" id="WP_224193257.1">
    <property type="nucleotide sequence ID" value="NZ_JAIRAU010000027.1"/>
</dbReference>
<accession>A0ABS7TTD3</accession>
<evidence type="ECO:0000313" key="2">
    <source>
        <dbReference type="Proteomes" id="UP001139031"/>
    </source>
</evidence>
<reference evidence="1" key="1">
    <citation type="submission" date="2021-08" db="EMBL/GenBank/DDBJ databases">
        <authorList>
            <person name="Stevens D.C."/>
        </authorList>
    </citation>
    <scope>NUCLEOTIDE SEQUENCE</scope>
    <source>
        <strain evidence="1">DSM 53165</strain>
    </source>
</reference>
<organism evidence="1 2">
    <name type="scientific">Nannocystis pusilla</name>
    <dbReference type="NCBI Taxonomy" id="889268"/>
    <lineage>
        <taxon>Bacteria</taxon>
        <taxon>Pseudomonadati</taxon>
        <taxon>Myxococcota</taxon>
        <taxon>Polyangia</taxon>
        <taxon>Nannocystales</taxon>
        <taxon>Nannocystaceae</taxon>
        <taxon>Nannocystis</taxon>
    </lineage>
</organism>
<evidence type="ECO:0000313" key="1">
    <source>
        <dbReference type="EMBL" id="MBZ5711494.1"/>
    </source>
</evidence>
<name>A0ABS7TTD3_9BACT</name>
<comment type="caution">
    <text evidence="1">The sequence shown here is derived from an EMBL/GenBank/DDBJ whole genome shotgun (WGS) entry which is preliminary data.</text>
</comment>
<proteinExistence type="predicted"/>
<protein>
    <recommendedName>
        <fullName evidence="3">AsmA-like C-terminal domain-containing protein</fullName>
    </recommendedName>
</protein>
<dbReference type="EMBL" id="JAIRAU010000027">
    <property type="protein sequence ID" value="MBZ5711494.1"/>
    <property type="molecule type" value="Genomic_DNA"/>
</dbReference>
<sequence length="561" mass="57522">MAGLAGIVLAGALLASGRRALIDAAAVEPFRVEVATPHAPAPDGRWSGRVLPPELAARAVVRIDGAVQTGPEGHELEDMSGGAWSIALGDAPGLRLIEVELPRRGGTEVATDAALVGPFSERWDGAPACGAAVRVAGAAIDRLVLPPLREKLLAAASTISLLGPETALEEASVRLEGDALWVRVALAGSHRIGVSAKLEVRVAGPRQLGVRLAALGPVEFTGSLRTKTTLGAAALGAAITGPLAPLGGLAGYALADGYIDRRAREEVETQLSAALAVASAIPLIPERAELIVGEPRSRASLAFCAVAIESGGVAAHLSLRPDKPDPKTSEEASRVRTRLAAIPGPVQHGVALPPLRPVAPTGDAEVELTIDTIDALLDAWTANGLLGDLMGRAQWVERVDAALGEWTTLGLAGIEVRLPPSLSPGTGDGWALTVAGLRLGLTGIESEDPGEVLVAGRGFVRPHYDAARGRISLAGSIDRLRLSCARAGALWPCFGALLEMGDVAARLDAQLAPGAAGLPGIEVRALLREGTQAVRAGGLELADLAISYPTPGVLRVAAEVR</sequence>
<dbReference type="Proteomes" id="UP001139031">
    <property type="component" value="Unassembled WGS sequence"/>
</dbReference>